<name>A0A3P9JY21_ORYLA</name>
<protein>
    <submittedName>
        <fullName evidence="2">Uncharacterized protein</fullName>
    </submittedName>
</protein>
<feature type="transmembrane region" description="Helical" evidence="1">
    <location>
        <begin position="39"/>
        <end position="61"/>
    </location>
</feature>
<dbReference type="Ensembl" id="ENSORLT00020013577.1">
    <property type="protein sequence ID" value="ENSORLP00020001111.1"/>
    <property type="gene ID" value="ENSORLG00020001821.1"/>
</dbReference>
<keyword evidence="1" id="KW-0472">Membrane</keyword>
<keyword evidence="1" id="KW-0812">Transmembrane</keyword>
<evidence type="ECO:0000256" key="1">
    <source>
        <dbReference type="SAM" id="Phobius"/>
    </source>
</evidence>
<reference key="1">
    <citation type="journal article" date="2007" name="Nature">
        <title>The medaka draft genome and insights into vertebrate genome evolution.</title>
        <authorList>
            <person name="Kasahara M."/>
            <person name="Naruse K."/>
            <person name="Sasaki S."/>
            <person name="Nakatani Y."/>
            <person name="Qu W."/>
            <person name="Ahsan B."/>
            <person name="Yamada T."/>
            <person name="Nagayasu Y."/>
            <person name="Doi K."/>
            <person name="Kasai Y."/>
            <person name="Jindo T."/>
            <person name="Kobayashi D."/>
            <person name="Shimada A."/>
            <person name="Toyoda A."/>
            <person name="Kuroki Y."/>
            <person name="Fujiyama A."/>
            <person name="Sasaki T."/>
            <person name="Shimizu A."/>
            <person name="Asakawa S."/>
            <person name="Shimizu N."/>
            <person name="Hashimoto S."/>
            <person name="Yang J."/>
            <person name="Lee Y."/>
            <person name="Matsushima K."/>
            <person name="Sugano S."/>
            <person name="Sakaizumi M."/>
            <person name="Narita T."/>
            <person name="Ohishi K."/>
            <person name="Haga S."/>
            <person name="Ohta F."/>
            <person name="Nomoto H."/>
            <person name="Nogata K."/>
            <person name="Morishita T."/>
            <person name="Endo T."/>
            <person name="Shin-I T."/>
            <person name="Takeda H."/>
            <person name="Morishita S."/>
            <person name="Kohara Y."/>
        </authorList>
    </citation>
    <scope>NUCLEOTIDE SEQUENCE [LARGE SCALE GENOMIC DNA]</scope>
    <source>
        <strain>Hd-rR</strain>
    </source>
</reference>
<evidence type="ECO:0000313" key="2">
    <source>
        <dbReference type="Ensembl" id="ENSORLP00020001111.1"/>
    </source>
</evidence>
<dbReference type="AlphaFoldDB" id="A0A3P9JY21"/>
<reference evidence="2" key="4">
    <citation type="submission" date="2025-09" db="UniProtKB">
        <authorList>
            <consortium name="Ensembl"/>
        </authorList>
    </citation>
    <scope>IDENTIFICATION</scope>
    <source>
        <strain evidence="2">HNI</strain>
    </source>
</reference>
<keyword evidence="1" id="KW-1133">Transmembrane helix</keyword>
<reference evidence="2 3" key="2">
    <citation type="submission" date="2017-04" db="EMBL/GenBank/DDBJ databases">
        <title>CpG methylation of centromeres and impact of large insertions on vertebrate speciation.</title>
        <authorList>
            <person name="Ichikawa K."/>
            <person name="Yoshimura J."/>
            <person name="Morishita S."/>
        </authorList>
    </citation>
    <scope>NUCLEOTIDE SEQUENCE</scope>
    <source>
        <strain evidence="2 3">HNI</strain>
    </source>
</reference>
<sequence>MILLHMLKPGAVLPTCQKALWPPRLPWHHLFHKYTHTHLFISLPSYISQAHICIYTIYIYVHK</sequence>
<dbReference type="Proteomes" id="UP000265180">
    <property type="component" value="Chromosome 11"/>
</dbReference>
<organism evidence="2 3">
    <name type="scientific">Oryzias latipes</name>
    <name type="common">Japanese rice fish</name>
    <name type="synonym">Japanese killifish</name>
    <dbReference type="NCBI Taxonomy" id="8090"/>
    <lineage>
        <taxon>Eukaryota</taxon>
        <taxon>Metazoa</taxon>
        <taxon>Chordata</taxon>
        <taxon>Craniata</taxon>
        <taxon>Vertebrata</taxon>
        <taxon>Euteleostomi</taxon>
        <taxon>Actinopterygii</taxon>
        <taxon>Neopterygii</taxon>
        <taxon>Teleostei</taxon>
        <taxon>Neoteleostei</taxon>
        <taxon>Acanthomorphata</taxon>
        <taxon>Ovalentaria</taxon>
        <taxon>Atherinomorphae</taxon>
        <taxon>Beloniformes</taxon>
        <taxon>Adrianichthyidae</taxon>
        <taxon>Oryziinae</taxon>
        <taxon>Oryzias</taxon>
    </lineage>
</organism>
<reference evidence="2" key="3">
    <citation type="submission" date="2025-08" db="UniProtKB">
        <authorList>
            <consortium name="Ensembl"/>
        </authorList>
    </citation>
    <scope>IDENTIFICATION</scope>
    <source>
        <strain evidence="2">HNI</strain>
    </source>
</reference>
<accession>A0A3P9JY21</accession>
<evidence type="ECO:0000313" key="3">
    <source>
        <dbReference type="Proteomes" id="UP000265180"/>
    </source>
</evidence>
<proteinExistence type="predicted"/>